<feature type="region of interest" description="Disordered" evidence="12">
    <location>
        <begin position="920"/>
        <end position="994"/>
    </location>
</feature>
<evidence type="ECO:0000256" key="11">
    <source>
        <dbReference type="PROSITE-ProRule" id="PRU00267"/>
    </source>
</evidence>
<feature type="compositionally biased region" description="Low complexity" evidence="12">
    <location>
        <begin position="46"/>
        <end position="69"/>
    </location>
</feature>
<feature type="compositionally biased region" description="Low complexity" evidence="12">
    <location>
        <begin position="1225"/>
        <end position="1242"/>
    </location>
</feature>
<feature type="domain" description="HMG box" evidence="13">
    <location>
        <begin position="991"/>
        <end position="1059"/>
    </location>
</feature>
<feature type="compositionally biased region" description="Basic and acidic residues" evidence="12">
    <location>
        <begin position="1756"/>
        <end position="1780"/>
    </location>
</feature>
<feature type="compositionally biased region" description="Basic and acidic residues" evidence="12">
    <location>
        <begin position="476"/>
        <end position="485"/>
    </location>
</feature>
<feature type="compositionally biased region" description="Basic and acidic residues" evidence="12">
    <location>
        <begin position="496"/>
        <end position="510"/>
    </location>
</feature>
<feature type="compositionally biased region" description="Gly residues" evidence="12">
    <location>
        <begin position="1101"/>
        <end position="1110"/>
    </location>
</feature>
<feature type="region of interest" description="Disordered" evidence="12">
    <location>
        <begin position="587"/>
        <end position="660"/>
    </location>
</feature>
<dbReference type="FunFam" id="1.10.30.10:FF:000010">
    <property type="entry name" value="Capicua transcriptional repressor b"/>
    <property type="match status" value="1"/>
</dbReference>
<feature type="region of interest" description="Disordered" evidence="12">
    <location>
        <begin position="672"/>
        <end position="702"/>
    </location>
</feature>
<feature type="region of interest" description="Disordered" evidence="12">
    <location>
        <begin position="347"/>
        <end position="461"/>
    </location>
</feature>
<feature type="compositionally biased region" description="Low complexity" evidence="12">
    <location>
        <begin position="1626"/>
        <end position="1637"/>
    </location>
</feature>
<protein>
    <recommendedName>
        <fullName evidence="10">Protein capicua homolog</fullName>
    </recommendedName>
</protein>
<dbReference type="Ensembl" id="ENSMMOT00000000385.1">
    <property type="protein sequence ID" value="ENSMMOP00000000380.1"/>
    <property type="gene ID" value="ENSMMOG00000000312.1"/>
</dbReference>
<feature type="compositionally biased region" description="Basic and acidic residues" evidence="12">
    <location>
        <begin position="780"/>
        <end position="793"/>
    </location>
</feature>
<dbReference type="Pfam" id="PF00505">
    <property type="entry name" value="HMG_box"/>
    <property type="match status" value="1"/>
</dbReference>
<reference evidence="14" key="1">
    <citation type="submission" date="2025-08" db="UniProtKB">
        <authorList>
            <consortium name="Ensembl"/>
        </authorList>
    </citation>
    <scope>IDENTIFICATION</scope>
</reference>
<feature type="region of interest" description="Disordered" evidence="12">
    <location>
        <begin position="1066"/>
        <end position="1139"/>
    </location>
</feature>
<keyword evidence="6 11" id="KW-0539">Nucleus</keyword>
<evidence type="ECO:0000256" key="1">
    <source>
        <dbReference type="ARBA" id="ARBA00022491"/>
    </source>
</evidence>
<feature type="compositionally biased region" description="Basic and acidic residues" evidence="12">
    <location>
        <begin position="31"/>
        <end position="45"/>
    </location>
</feature>
<organism evidence="14 15">
    <name type="scientific">Mola mola</name>
    <name type="common">Ocean sunfish</name>
    <name type="synonym">Tetraodon mola</name>
    <dbReference type="NCBI Taxonomy" id="94237"/>
    <lineage>
        <taxon>Eukaryota</taxon>
        <taxon>Metazoa</taxon>
        <taxon>Chordata</taxon>
        <taxon>Craniata</taxon>
        <taxon>Vertebrata</taxon>
        <taxon>Euteleostomi</taxon>
        <taxon>Actinopterygii</taxon>
        <taxon>Neopterygii</taxon>
        <taxon>Teleostei</taxon>
        <taxon>Neoteleostei</taxon>
        <taxon>Acanthomorphata</taxon>
        <taxon>Eupercaria</taxon>
        <taxon>Tetraodontiformes</taxon>
        <taxon>Molidae</taxon>
        <taxon>Mola</taxon>
    </lineage>
</organism>
<evidence type="ECO:0000256" key="6">
    <source>
        <dbReference type="ARBA" id="ARBA00023242"/>
    </source>
</evidence>
<evidence type="ECO:0000256" key="10">
    <source>
        <dbReference type="ARBA" id="ARBA00074291"/>
    </source>
</evidence>
<feature type="compositionally biased region" description="Gly residues" evidence="12">
    <location>
        <begin position="1281"/>
        <end position="1290"/>
    </location>
</feature>
<dbReference type="OMA" id="MDDFHSR"/>
<dbReference type="SMART" id="SM00398">
    <property type="entry name" value="HMG"/>
    <property type="match status" value="1"/>
</dbReference>
<comment type="subunit">
    <text evidence="8">Found in a complex with ATXN1 and ATXN1L.</text>
</comment>
<feature type="region of interest" description="Disordered" evidence="12">
    <location>
        <begin position="1578"/>
        <end position="1638"/>
    </location>
</feature>
<dbReference type="CDD" id="cd21990">
    <property type="entry name" value="HMG-box_CIC-like"/>
    <property type="match status" value="1"/>
</dbReference>
<feature type="compositionally biased region" description="Low complexity" evidence="12">
    <location>
        <begin position="545"/>
        <end position="558"/>
    </location>
</feature>
<dbReference type="PANTHER" id="PTHR13059">
    <property type="entry name" value="HMG-BOX TRANSCRIPTION FACTOR BBX"/>
    <property type="match status" value="1"/>
</dbReference>
<dbReference type="InterPro" id="IPR009071">
    <property type="entry name" value="HMG_box_dom"/>
</dbReference>
<dbReference type="Gene3D" id="1.10.30.10">
    <property type="entry name" value="High mobility group box domain"/>
    <property type="match status" value="1"/>
</dbReference>
<dbReference type="STRING" id="94237.ENSMMOP00000000380"/>
<feature type="compositionally biased region" description="Basic and acidic residues" evidence="12">
    <location>
        <begin position="977"/>
        <end position="992"/>
    </location>
</feature>
<feature type="region of interest" description="Disordered" evidence="12">
    <location>
        <begin position="1739"/>
        <end position="1780"/>
    </location>
</feature>
<feature type="region of interest" description="Disordered" evidence="12">
    <location>
        <begin position="718"/>
        <end position="806"/>
    </location>
</feature>
<dbReference type="Pfam" id="PF16090">
    <property type="entry name" value="DUF4819"/>
    <property type="match status" value="1"/>
</dbReference>
<evidence type="ECO:0000256" key="3">
    <source>
        <dbReference type="ARBA" id="ARBA00023015"/>
    </source>
</evidence>
<dbReference type="InterPro" id="IPR032147">
    <property type="entry name" value="Cic_dom"/>
</dbReference>
<name>A0A3Q4A945_MOLML</name>
<evidence type="ECO:0000256" key="7">
    <source>
        <dbReference type="ARBA" id="ARBA00053962"/>
    </source>
</evidence>
<keyword evidence="4 11" id="KW-0238">DNA-binding</keyword>
<feature type="region of interest" description="Disordered" evidence="12">
    <location>
        <begin position="476"/>
        <end position="558"/>
    </location>
</feature>
<reference evidence="14" key="2">
    <citation type="submission" date="2025-09" db="UniProtKB">
        <authorList>
            <consortium name="Ensembl"/>
        </authorList>
    </citation>
    <scope>IDENTIFICATION</scope>
</reference>
<evidence type="ECO:0000256" key="2">
    <source>
        <dbReference type="ARBA" id="ARBA00022553"/>
    </source>
</evidence>
<feature type="compositionally biased region" description="Polar residues" evidence="12">
    <location>
        <begin position="589"/>
        <end position="600"/>
    </location>
</feature>
<evidence type="ECO:0000313" key="14">
    <source>
        <dbReference type="Ensembl" id="ENSMMOP00000000380.1"/>
    </source>
</evidence>
<proteinExistence type="predicted"/>
<feature type="compositionally biased region" description="Gly residues" evidence="12">
    <location>
        <begin position="1243"/>
        <end position="1253"/>
    </location>
</feature>
<dbReference type="GO" id="GO:0000977">
    <property type="term" value="F:RNA polymerase II transcription regulatory region sequence-specific DNA binding"/>
    <property type="evidence" value="ECO:0007669"/>
    <property type="project" value="TreeGrafter"/>
</dbReference>
<dbReference type="PROSITE" id="PS50118">
    <property type="entry name" value="HMG_BOX_2"/>
    <property type="match status" value="1"/>
</dbReference>
<keyword evidence="3" id="KW-0805">Transcription regulation</keyword>
<dbReference type="InterPro" id="IPR058607">
    <property type="entry name" value="HMG-box_Cic-like"/>
</dbReference>
<evidence type="ECO:0000256" key="9">
    <source>
        <dbReference type="ARBA" id="ARBA00065636"/>
    </source>
</evidence>
<evidence type="ECO:0000259" key="13">
    <source>
        <dbReference type="PROSITE" id="PS50118"/>
    </source>
</evidence>
<evidence type="ECO:0000256" key="12">
    <source>
        <dbReference type="SAM" id="MobiDB-lite"/>
    </source>
</evidence>
<dbReference type="Pfam" id="PF25981">
    <property type="entry name" value="HTH_Cic_C"/>
    <property type="match status" value="1"/>
</dbReference>
<feature type="compositionally biased region" description="Polar residues" evidence="12">
    <location>
        <begin position="691"/>
        <end position="702"/>
    </location>
</feature>
<dbReference type="PANTHER" id="PTHR13059:SF14">
    <property type="entry name" value="PROTEIN CAPICUA HOMOLOG ISOFORM X1"/>
    <property type="match status" value="1"/>
</dbReference>
<feature type="compositionally biased region" description="Low complexity" evidence="12">
    <location>
        <begin position="720"/>
        <end position="731"/>
    </location>
</feature>
<feature type="compositionally biased region" description="Low complexity" evidence="12">
    <location>
        <begin position="429"/>
        <end position="439"/>
    </location>
</feature>
<dbReference type="GO" id="GO:0005634">
    <property type="term" value="C:nucleus"/>
    <property type="evidence" value="ECO:0007669"/>
    <property type="project" value="UniProtKB-UniRule"/>
</dbReference>
<evidence type="ECO:0000256" key="4">
    <source>
        <dbReference type="ARBA" id="ARBA00023125"/>
    </source>
</evidence>
<comment type="subunit">
    <text evidence="9">Interacts with ATXN1.</text>
</comment>
<accession>A0A3Q4A945</accession>
<evidence type="ECO:0000256" key="5">
    <source>
        <dbReference type="ARBA" id="ARBA00023163"/>
    </source>
</evidence>
<feature type="compositionally biased region" description="Gly residues" evidence="12">
    <location>
        <begin position="414"/>
        <end position="428"/>
    </location>
</feature>
<dbReference type="GO" id="GO:0000981">
    <property type="term" value="F:DNA-binding transcription factor activity, RNA polymerase II-specific"/>
    <property type="evidence" value="ECO:0007669"/>
    <property type="project" value="TreeGrafter"/>
</dbReference>
<comment type="function">
    <text evidence="7">Transcriptional repressor which plays a role in development of the central nervous system (CNS). In concert with ATXN1 and ATXN1L, involved in brain development.</text>
</comment>
<evidence type="ECO:0000256" key="8">
    <source>
        <dbReference type="ARBA" id="ARBA00064662"/>
    </source>
</evidence>
<feature type="compositionally biased region" description="Polar residues" evidence="12">
    <location>
        <begin position="1745"/>
        <end position="1755"/>
    </location>
</feature>
<sequence length="1780" mass="190933">MKPIKKQGRRSPPSTRAKGGKRRGAGDAPDGGEKRDSDENRDRSRSPQNRSPSSSYSSNSHSESSQGDSVRARDSSDGEGLHREGLSETTGSLVIDSGKLFANNSPNPASSRKTATFKARVPKKKYTYEETPGRAEEMRNIERVSPTPLPRCSSTDTASEHSADLEVVGDSHTLSQMCAHAPPSLPDALSDALAKGLKNQRVLARQNSDLVFRAGVVRKVSGEFGSLEVQLNGEKALCRYPYRHDSPPGVVDIILDAPPPGVHPIPIGTHVCVPFGNEEGSEGQWQWYREGVVTQVDTHPAVANRYRVLLSEEKSYSMDGEEEGRGAAGATQAVWVSRQTLRLLVPPWDLDFPSGGGQDGDEGLRHKEREREDREEVDLEQEVCRLSRGMTPGLPPLPPISSSTASSSRVDKASGGGSSSGGAGGSGSGSSSSSSSRSRTPLTAAQQKYKKGDVVCTPTGIRKKFNGKQWRRLCSREGCSKESQRRGYCSRHLSMRTKEMEASGGSRERSGASSTGTLTPSDLRLSGGRASSDFDWDETSRESSEASSRGGDSRPRLVLPSLLPQDLSRFDFDECEAATMLVSLGGSRSGTPSFSPISNQSPFSPTPSHSPSPLFGFRPANFSPITAPASLTPRRHRQLSGTKNCTPGNERERHLSGIVPTFQTNLTFTVPMSPSKRKLDTHPPTPLPAVQDSQSKSEQQQLVAGDTILSHSPAAFRVLSPQSQPPSSAASTPPPMLVSPTPPSPLPQEPSPRRIVPLRDSPVIVRNPDVPLAKFSDGPLGRRERSRSREHSQPQHTVPPGLQVPVPINGATTNGADATGGALPQPVACHPTPTALLPLILPAESPHPVPRKQIIMGRPGTVWTNVEPRSVPVFPWHSLVPFLEPSQSGARGPACSQMLLSLTEIKVFFSTEPRCGVALVSDGRTGPPDLERGSPSCPPPTNDNPPTDRGGADSETESDADDPCSARRTQSLSALPKDGDRKVSPREKDHIRRPMNAFMIFSKRHRALVHQRHPNQDNRTVSKILGEWWYALGPNEKQQYHDLAFQVKEAHFRAHPDWKWCNKDRRKSLSEGRGTPKEQRERSMSETIGVYPQPESQALEGKGGGSGWSGGLERRGGLGQHPRPRALSQSAVHTLEQGERDGDLEKSIYMSIYMFGFVSSPLRQEDGMGLFRQRPLPASEDVTSDEERMVICEEEGDDDVMGEQDDGQPGQVVFSETHGFQPVARSSRSSSSHSHSDSSSTKGNGGGGGGGGGDGEDDSERKRKRATNGGEGGSRGDEMAAGGGERGGQGVSSLSIAGSTSSTQASLAVAPQGLTHVQGTIRMAPTIVTNVVRPIASTSIPIASKPVEGAVTLSSLPQDKKATLLIGGVGPQQPPITAGGGYLSSPSSPSPVSATLGGSGLITNLVLGGSFPTAQPVQFITQQPLAHTPLPVLQPQLHPSATNSSLTPPAGPKSLAQVQYVLPTESPSSPQLALPNAALANGVHSGAGIRVSRGTRGETESSDWLTKKLYPRDEKGPGRTPLEAMRNVHVIQREPLGILITALQSLCSVVCRKHGGVNTETYFEERFAELPEFNPEEVLPSPTLQSLATSPRAILTSYRRKRRNSTELDTTAEDPSSPRRKTRRLSSCSSEPSTPKSAAKCDGDIFTFDRAGTEGEDLLGDLDRVPCSSLRRTLDQRRALVMQLFQEHGFFPSAQATAAFQARYLDTFPTKVCLQLKIREVRQKIMQAATPGVFEPGASVEASAAPSQSSSFNQSAREDSGAEQHGDKGRSTEEPKSEGS</sequence>
<dbReference type="Proteomes" id="UP000261620">
    <property type="component" value="Unplaced"/>
</dbReference>
<keyword evidence="2" id="KW-0597">Phosphoprotein</keyword>
<feature type="compositionally biased region" description="Basic and acidic residues" evidence="12">
    <location>
        <begin position="362"/>
        <end position="374"/>
    </location>
</feature>
<feature type="compositionally biased region" description="Basic and acidic residues" evidence="12">
    <location>
        <begin position="1066"/>
        <end position="1084"/>
    </location>
</feature>
<feature type="region of interest" description="Disordered" evidence="12">
    <location>
        <begin position="1"/>
        <end position="92"/>
    </location>
</feature>
<feature type="region of interest" description="Disordered" evidence="12">
    <location>
        <begin position="1220"/>
        <end position="1298"/>
    </location>
</feature>
<keyword evidence="1" id="KW-0678">Repressor</keyword>
<keyword evidence="5" id="KW-0804">Transcription</keyword>
<dbReference type="InterPro" id="IPR052412">
    <property type="entry name" value="CC-Dev_Transcription_Reg"/>
</dbReference>
<feature type="compositionally biased region" description="Pro residues" evidence="12">
    <location>
        <begin position="732"/>
        <end position="750"/>
    </location>
</feature>
<feature type="compositionally biased region" description="Basic and acidic residues" evidence="12">
    <location>
        <begin position="70"/>
        <end position="86"/>
    </location>
</feature>
<dbReference type="InterPro" id="IPR036910">
    <property type="entry name" value="HMG_box_dom_sf"/>
</dbReference>
<keyword evidence="15" id="KW-1185">Reference proteome</keyword>
<dbReference type="SUPFAM" id="SSF47095">
    <property type="entry name" value="HMG-box"/>
    <property type="match status" value="1"/>
</dbReference>
<dbReference type="InterPro" id="IPR058606">
    <property type="entry name" value="HTH_Cic_C"/>
</dbReference>
<feature type="DNA-binding region" description="HMG box" evidence="11">
    <location>
        <begin position="991"/>
        <end position="1059"/>
    </location>
</feature>
<evidence type="ECO:0000313" key="15">
    <source>
        <dbReference type="Proteomes" id="UP000261620"/>
    </source>
</evidence>